<proteinExistence type="predicted"/>
<dbReference type="RefSeq" id="XP_071937635.1">
    <property type="nucleotide sequence ID" value="XM_072081534.1"/>
</dbReference>
<dbReference type="CDD" id="cd06222">
    <property type="entry name" value="RNase_H_like"/>
    <property type="match status" value="1"/>
</dbReference>
<feature type="domain" description="RNase H type-1" evidence="1">
    <location>
        <begin position="41"/>
        <end position="162"/>
    </location>
</feature>
<dbReference type="InterPro" id="IPR012337">
    <property type="entry name" value="RNaseH-like_sf"/>
</dbReference>
<reference evidence="3" key="1">
    <citation type="submission" date="2025-08" db="UniProtKB">
        <authorList>
            <consortium name="RefSeq"/>
        </authorList>
    </citation>
    <scope>IDENTIFICATION</scope>
    <source>
        <tissue evidence="3">Leaves</tissue>
    </source>
</reference>
<dbReference type="PANTHER" id="PTHR47074:SF48">
    <property type="entry name" value="POLYNUCLEOTIDYL TRANSFERASE, RIBONUCLEASE H-LIKE SUPERFAMILY PROTEIN"/>
    <property type="match status" value="1"/>
</dbReference>
<evidence type="ECO:0000259" key="1">
    <source>
        <dbReference type="Pfam" id="PF13456"/>
    </source>
</evidence>
<dbReference type="InterPro" id="IPR052929">
    <property type="entry name" value="RNase_H-like_EbsB-rel"/>
</dbReference>
<keyword evidence="2" id="KW-1185">Reference proteome</keyword>
<dbReference type="Gene3D" id="3.30.420.10">
    <property type="entry name" value="Ribonuclease H-like superfamily/Ribonuclease H"/>
    <property type="match status" value="1"/>
</dbReference>
<dbReference type="InterPro" id="IPR044730">
    <property type="entry name" value="RNase_H-like_dom_plant"/>
</dbReference>
<dbReference type="Proteomes" id="UP001652660">
    <property type="component" value="Chromosome 2e"/>
</dbReference>
<dbReference type="GeneID" id="140037399"/>
<accession>A0ABM4X0S1</accession>
<evidence type="ECO:0000313" key="2">
    <source>
        <dbReference type="Proteomes" id="UP001652660"/>
    </source>
</evidence>
<organism evidence="2 3">
    <name type="scientific">Coffea arabica</name>
    <name type="common">Arabian coffee</name>
    <dbReference type="NCBI Taxonomy" id="13443"/>
    <lineage>
        <taxon>Eukaryota</taxon>
        <taxon>Viridiplantae</taxon>
        <taxon>Streptophyta</taxon>
        <taxon>Embryophyta</taxon>
        <taxon>Tracheophyta</taxon>
        <taxon>Spermatophyta</taxon>
        <taxon>Magnoliopsida</taxon>
        <taxon>eudicotyledons</taxon>
        <taxon>Gunneridae</taxon>
        <taxon>Pentapetalae</taxon>
        <taxon>asterids</taxon>
        <taxon>lamiids</taxon>
        <taxon>Gentianales</taxon>
        <taxon>Rubiaceae</taxon>
        <taxon>Ixoroideae</taxon>
        <taxon>Gardenieae complex</taxon>
        <taxon>Bertiereae - Coffeeae clade</taxon>
        <taxon>Coffeeae</taxon>
        <taxon>Coffea</taxon>
    </lineage>
</organism>
<sequence>MNGWSSKRNRWKMIKNTGHEQVTKCKTINGGHQTQGVVKINIDAAIPTKSAGAGLGMIARDSYGNIVQARGIRKYSRSGAELEEADALRQGLLMAREAGWRRIEMQTDCKAAIETIYKIGLVETPIGTIMDDIRLLSDMFQDCTFSFVYRDGNRCAHKMAQFVTKLVSKVIWKQSFPLWLKESIQEDNRTNVLLCN</sequence>
<name>A0ABM4X0S1_COFAR</name>
<evidence type="ECO:0000313" key="3">
    <source>
        <dbReference type="RefSeq" id="XP_071937635.1"/>
    </source>
</evidence>
<dbReference type="InterPro" id="IPR002156">
    <property type="entry name" value="RNaseH_domain"/>
</dbReference>
<dbReference type="PANTHER" id="PTHR47074">
    <property type="entry name" value="BNAC02G40300D PROTEIN"/>
    <property type="match status" value="1"/>
</dbReference>
<dbReference type="Pfam" id="PF13456">
    <property type="entry name" value="RVT_3"/>
    <property type="match status" value="1"/>
</dbReference>
<dbReference type="SUPFAM" id="SSF53098">
    <property type="entry name" value="Ribonuclease H-like"/>
    <property type="match status" value="1"/>
</dbReference>
<dbReference type="InterPro" id="IPR036397">
    <property type="entry name" value="RNaseH_sf"/>
</dbReference>
<protein>
    <recommendedName>
        <fullName evidence="1">RNase H type-1 domain-containing protein</fullName>
    </recommendedName>
</protein>
<gene>
    <name evidence="3" type="primary">LOC140037399</name>
</gene>